<dbReference type="Pfam" id="PF00072">
    <property type="entry name" value="Response_reg"/>
    <property type="match status" value="2"/>
</dbReference>
<dbReference type="InterPro" id="IPR005467">
    <property type="entry name" value="His_kinase_dom"/>
</dbReference>
<dbReference type="Pfam" id="PF00512">
    <property type="entry name" value="HisKA"/>
    <property type="match status" value="1"/>
</dbReference>
<keyword evidence="11" id="KW-0472">Membrane</keyword>
<feature type="domain" description="PAC" evidence="19">
    <location>
        <begin position="468"/>
        <end position="518"/>
    </location>
</feature>
<dbReference type="CDD" id="cd00130">
    <property type="entry name" value="PAS"/>
    <property type="match status" value="3"/>
</dbReference>
<feature type="modified residue" description="4-aspartylphosphate" evidence="13">
    <location>
        <position position="836"/>
    </location>
</feature>
<evidence type="ECO:0000256" key="11">
    <source>
        <dbReference type="ARBA" id="ARBA00023136"/>
    </source>
</evidence>
<dbReference type="CDD" id="cd17546">
    <property type="entry name" value="REC_hyHK_CKI1_RcsC-like"/>
    <property type="match status" value="2"/>
</dbReference>
<evidence type="ECO:0000256" key="8">
    <source>
        <dbReference type="ARBA" id="ARBA00022840"/>
    </source>
</evidence>
<evidence type="ECO:0000256" key="2">
    <source>
        <dbReference type="ARBA" id="ARBA00004651"/>
    </source>
</evidence>
<dbReference type="Pfam" id="PF00989">
    <property type="entry name" value="PAS"/>
    <property type="match status" value="1"/>
</dbReference>
<evidence type="ECO:0000256" key="9">
    <source>
        <dbReference type="ARBA" id="ARBA00022989"/>
    </source>
</evidence>
<evidence type="ECO:0000256" key="5">
    <source>
        <dbReference type="ARBA" id="ARBA00022553"/>
    </source>
</evidence>
<dbReference type="Pfam" id="PF08447">
    <property type="entry name" value="PAS_3"/>
    <property type="match status" value="2"/>
</dbReference>
<accession>A0ABT2PIF9</accession>
<evidence type="ECO:0000256" key="15">
    <source>
        <dbReference type="SAM" id="MobiDB-lite"/>
    </source>
</evidence>
<dbReference type="InterPro" id="IPR003594">
    <property type="entry name" value="HATPase_dom"/>
</dbReference>
<dbReference type="InterPro" id="IPR013767">
    <property type="entry name" value="PAS_fold"/>
</dbReference>
<dbReference type="PROSITE" id="PS50109">
    <property type="entry name" value="HIS_KIN"/>
    <property type="match status" value="1"/>
</dbReference>
<keyword evidence="9" id="KW-1133">Transmembrane helix</keyword>
<dbReference type="PROSITE" id="PS50110">
    <property type="entry name" value="RESPONSE_REGULATORY"/>
    <property type="match status" value="2"/>
</dbReference>
<dbReference type="SUPFAM" id="SSF55874">
    <property type="entry name" value="ATPase domain of HSP90 chaperone/DNA topoisomerase II/histidine kinase"/>
    <property type="match status" value="1"/>
</dbReference>
<keyword evidence="7" id="KW-0547">Nucleotide-binding</keyword>
<dbReference type="InterPro" id="IPR000014">
    <property type="entry name" value="PAS"/>
</dbReference>
<evidence type="ECO:0000256" key="12">
    <source>
        <dbReference type="PROSITE-ProRule" id="PRU00110"/>
    </source>
</evidence>
<dbReference type="SUPFAM" id="SSF55785">
    <property type="entry name" value="PYP-like sensor domain (PAS domain)"/>
    <property type="match status" value="4"/>
</dbReference>
<dbReference type="InterPro" id="IPR036641">
    <property type="entry name" value="HPT_dom_sf"/>
</dbReference>
<evidence type="ECO:0000256" key="3">
    <source>
        <dbReference type="ARBA" id="ARBA00012438"/>
    </source>
</evidence>
<dbReference type="Pfam" id="PF08448">
    <property type="entry name" value="PAS_4"/>
    <property type="match status" value="1"/>
</dbReference>
<feature type="domain" description="Histidine kinase" evidence="16">
    <location>
        <begin position="536"/>
        <end position="759"/>
    </location>
</feature>
<evidence type="ECO:0000313" key="22">
    <source>
        <dbReference type="Proteomes" id="UP001525968"/>
    </source>
</evidence>
<dbReference type="SMART" id="SM00091">
    <property type="entry name" value="PAS"/>
    <property type="match status" value="3"/>
</dbReference>
<dbReference type="RefSeq" id="WP_261499267.1">
    <property type="nucleotide sequence ID" value="NZ_JAODYH010000003.1"/>
</dbReference>
<comment type="caution">
    <text evidence="21">The sequence shown here is derived from an EMBL/GenBank/DDBJ whole genome shotgun (WGS) entry which is preliminary data.</text>
</comment>
<organism evidence="21 22">
    <name type="scientific">Acidovorax bellezanensis</name>
    <dbReference type="NCBI Taxonomy" id="2976702"/>
    <lineage>
        <taxon>Bacteria</taxon>
        <taxon>Pseudomonadati</taxon>
        <taxon>Pseudomonadota</taxon>
        <taxon>Betaproteobacteria</taxon>
        <taxon>Burkholderiales</taxon>
        <taxon>Comamonadaceae</taxon>
        <taxon>Acidovorax</taxon>
    </lineage>
</organism>
<dbReference type="PROSITE" id="PS50112">
    <property type="entry name" value="PAS"/>
    <property type="match status" value="2"/>
</dbReference>
<dbReference type="Gene3D" id="3.30.565.10">
    <property type="entry name" value="Histidine kinase-like ATPase, C-terminal domain"/>
    <property type="match status" value="1"/>
</dbReference>
<dbReference type="InterPro" id="IPR001789">
    <property type="entry name" value="Sig_transdc_resp-reg_receiver"/>
</dbReference>
<dbReference type="CDD" id="cd00082">
    <property type="entry name" value="HisKA"/>
    <property type="match status" value="1"/>
</dbReference>
<keyword evidence="14" id="KW-0175">Coiled coil</keyword>
<keyword evidence="5 13" id="KW-0597">Phosphoprotein</keyword>
<feature type="domain" description="PAC" evidence="19">
    <location>
        <begin position="214"/>
        <end position="266"/>
    </location>
</feature>
<dbReference type="InterPro" id="IPR004358">
    <property type="entry name" value="Sig_transdc_His_kin-like_C"/>
</dbReference>
<feature type="domain" description="PAC" evidence="19">
    <location>
        <begin position="342"/>
        <end position="395"/>
    </location>
</feature>
<dbReference type="NCBIfam" id="TIGR00229">
    <property type="entry name" value="sensory_box"/>
    <property type="match status" value="3"/>
</dbReference>
<feature type="region of interest" description="Disordered" evidence="15">
    <location>
        <begin position="756"/>
        <end position="775"/>
    </location>
</feature>
<dbReference type="SUPFAM" id="SSF52172">
    <property type="entry name" value="CheY-like"/>
    <property type="match status" value="2"/>
</dbReference>
<dbReference type="SMART" id="SM00388">
    <property type="entry name" value="HisKA"/>
    <property type="match status" value="1"/>
</dbReference>
<dbReference type="InterPro" id="IPR001610">
    <property type="entry name" value="PAC"/>
</dbReference>
<dbReference type="CDD" id="cd16922">
    <property type="entry name" value="HATPase_EvgS-ArcB-TorS-like"/>
    <property type="match status" value="1"/>
</dbReference>
<evidence type="ECO:0000259" key="16">
    <source>
        <dbReference type="PROSITE" id="PS50109"/>
    </source>
</evidence>
<keyword evidence="22" id="KW-1185">Reference proteome</keyword>
<feature type="domain" description="Response regulatory" evidence="17">
    <location>
        <begin position="935"/>
        <end position="1051"/>
    </location>
</feature>
<dbReference type="EC" id="2.7.13.3" evidence="3"/>
<feature type="coiled-coil region" evidence="14">
    <location>
        <begin position="506"/>
        <end position="536"/>
    </location>
</feature>
<proteinExistence type="predicted"/>
<comment type="catalytic activity">
    <reaction evidence="1">
        <text>ATP + protein L-histidine = ADP + protein N-phospho-L-histidine.</text>
        <dbReference type="EC" id="2.7.13.3"/>
    </reaction>
</comment>
<dbReference type="PROSITE" id="PS50894">
    <property type="entry name" value="HPT"/>
    <property type="match status" value="1"/>
</dbReference>
<gene>
    <name evidence="21" type="ORF">N0K08_06470</name>
</gene>
<protein>
    <recommendedName>
        <fullName evidence="3">histidine kinase</fullName>
        <ecNumber evidence="3">2.7.13.3</ecNumber>
    </recommendedName>
</protein>
<feature type="domain" description="PAS" evidence="18">
    <location>
        <begin position="143"/>
        <end position="212"/>
    </location>
</feature>
<evidence type="ECO:0000256" key="10">
    <source>
        <dbReference type="ARBA" id="ARBA00023012"/>
    </source>
</evidence>
<dbReference type="PRINTS" id="PR00344">
    <property type="entry name" value="BCTRLSENSOR"/>
</dbReference>
<dbReference type="EMBL" id="JAODYH010000003">
    <property type="protein sequence ID" value="MCT9810268.1"/>
    <property type="molecule type" value="Genomic_DNA"/>
</dbReference>
<keyword evidence="10" id="KW-0902">Two-component regulatory system</keyword>
<dbReference type="SMART" id="SM00448">
    <property type="entry name" value="REC"/>
    <property type="match status" value="2"/>
</dbReference>
<dbReference type="Proteomes" id="UP001525968">
    <property type="component" value="Unassembled WGS sequence"/>
</dbReference>
<dbReference type="SMART" id="SM00086">
    <property type="entry name" value="PAC"/>
    <property type="match status" value="4"/>
</dbReference>
<evidence type="ECO:0000256" key="1">
    <source>
        <dbReference type="ARBA" id="ARBA00000085"/>
    </source>
</evidence>
<dbReference type="InterPro" id="IPR003661">
    <property type="entry name" value="HisK_dim/P_dom"/>
</dbReference>
<comment type="subcellular location">
    <subcellularLocation>
        <location evidence="2">Cell membrane</location>
        <topology evidence="2">Multi-pass membrane protein</topology>
    </subcellularLocation>
</comment>
<dbReference type="PANTHER" id="PTHR45339">
    <property type="entry name" value="HYBRID SIGNAL TRANSDUCTION HISTIDINE KINASE J"/>
    <property type="match status" value="1"/>
</dbReference>
<evidence type="ECO:0000256" key="6">
    <source>
        <dbReference type="ARBA" id="ARBA00022692"/>
    </source>
</evidence>
<dbReference type="SUPFAM" id="SSF47384">
    <property type="entry name" value="Homodimeric domain of signal transducing histidine kinase"/>
    <property type="match status" value="1"/>
</dbReference>
<dbReference type="Gene3D" id="1.10.287.130">
    <property type="match status" value="1"/>
</dbReference>
<dbReference type="InterPro" id="IPR036097">
    <property type="entry name" value="HisK_dim/P_sf"/>
</dbReference>
<keyword evidence="6" id="KW-0812">Transmembrane</keyword>
<evidence type="ECO:0000259" key="18">
    <source>
        <dbReference type="PROSITE" id="PS50112"/>
    </source>
</evidence>
<feature type="modified residue" description="4-aspartylphosphate" evidence="13">
    <location>
        <position position="984"/>
    </location>
</feature>
<dbReference type="Pfam" id="PF02518">
    <property type="entry name" value="HATPase_c"/>
    <property type="match status" value="1"/>
</dbReference>
<evidence type="ECO:0000259" key="19">
    <source>
        <dbReference type="PROSITE" id="PS50113"/>
    </source>
</evidence>
<dbReference type="SUPFAM" id="SSF47226">
    <property type="entry name" value="Histidine-containing phosphotransfer domain, HPT domain"/>
    <property type="match status" value="1"/>
</dbReference>
<dbReference type="InterPro" id="IPR036890">
    <property type="entry name" value="HATPase_C_sf"/>
</dbReference>
<feature type="domain" description="Response regulatory" evidence="17">
    <location>
        <begin position="782"/>
        <end position="904"/>
    </location>
</feature>
<reference evidence="21 22" key="1">
    <citation type="submission" date="2022-09" db="EMBL/GenBank/DDBJ databases">
        <title>Draft genome of isolate Be4.</title>
        <authorList>
            <person name="Sanchez-Castro I."/>
            <person name="Martinez-Rodriguez P."/>
            <person name="Descostes M."/>
            <person name="Merroun M."/>
        </authorList>
    </citation>
    <scope>NUCLEOTIDE SEQUENCE [LARGE SCALE GENOMIC DNA]</scope>
    <source>
        <strain evidence="21 22">Be4</strain>
    </source>
</reference>
<dbReference type="InterPro" id="IPR035965">
    <property type="entry name" value="PAS-like_dom_sf"/>
</dbReference>
<evidence type="ECO:0000256" key="13">
    <source>
        <dbReference type="PROSITE-ProRule" id="PRU00169"/>
    </source>
</evidence>
<dbReference type="InterPro" id="IPR011006">
    <property type="entry name" value="CheY-like_superfamily"/>
</dbReference>
<dbReference type="InterPro" id="IPR013656">
    <property type="entry name" value="PAS_4"/>
</dbReference>
<evidence type="ECO:0000259" key="17">
    <source>
        <dbReference type="PROSITE" id="PS50110"/>
    </source>
</evidence>
<evidence type="ECO:0000256" key="4">
    <source>
        <dbReference type="ARBA" id="ARBA00022475"/>
    </source>
</evidence>
<feature type="domain" description="HPt" evidence="20">
    <location>
        <begin position="1090"/>
        <end position="1184"/>
    </location>
</feature>
<dbReference type="Pfam" id="PF01627">
    <property type="entry name" value="Hpt"/>
    <property type="match status" value="1"/>
</dbReference>
<dbReference type="PROSITE" id="PS50113">
    <property type="entry name" value="PAC"/>
    <property type="match status" value="3"/>
</dbReference>
<dbReference type="InterPro" id="IPR000700">
    <property type="entry name" value="PAS-assoc_C"/>
</dbReference>
<dbReference type="SMART" id="SM00387">
    <property type="entry name" value="HATPase_c"/>
    <property type="match status" value="1"/>
</dbReference>
<keyword evidence="8" id="KW-0067">ATP-binding</keyword>
<dbReference type="Gene3D" id="3.40.50.2300">
    <property type="match status" value="2"/>
</dbReference>
<evidence type="ECO:0000256" key="7">
    <source>
        <dbReference type="ARBA" id="ARBA00022741"/>
    </source>
</evidence>
<dbReference type="Gene3D" id="1.20.120.160">
    <property type="entry name" value="HPT domain"/>
    <property type="match status" value="1"/>
</dbReference>
<feature type="modified residue" description="Phosphohistidine" evidence="12">
    <location>
        <position position="1129"/>
    </location>
</feature>
<evidence type="ECO:0000256" key="14">
    <source>
        <dbReference type="SAM" id="Coils"/>
    </source>
</evidence>
<evidence type="ECO:0000313" key="21">
    <source>
        <dbReference type="EMBL" id="MCT9810268.1"/>
    </source>
</evidence>
<sequence length="1271" mass="138778">MSDMPYRQYLDQIADDFILHDAQGRILDASAQSCASLGHSREALLRMNVSDLSVAYDTSALTQLWDSIEPGNATICVDQHRCRDGRIIPVEVQISCLLVGGEKWFFTLSHDISERLKREAQIRSLHTQLERQVQESTRQWKDTARLLDAVLRDTPDIVYLKDVKGRYLFCNDAAFRFFAHPPEQILGYTDADFFPEGAAECEASDQQVLTSNHATTSEQHIPHQGQMRVFQTIKSPFRDDKGQLTGLLGISRDVTDVRLAEEKLQRSYDSLQRAERLSRMGSWTLDLSTQAFSASEMLYEMSGADPNGPPLTVHDLQPMLRPRDYAAVAQAMAACARDGRPYDIDVRHQHPGGGGSFPARILGQALRDSEGTIVALSGTVQDLSESENARERLEALADNLPSGAIYRTEEQQGRYRLTYLSAGIEALVGMSARAILANSDIYLNAIHAEDRERHETQLLQCYASGRPFDCSFRILRPDGSQRWLRSRAALHPIDGTPVWDGVMLDITHEREAADALQQAKAAAEAAERAKSEFLATMSHEIRTPMNTVIGMTRLLQQTPLQPKQRNYLDKVEVSAKALLAIINDILDFSKIEAGMLHLEDVDFDLDTILETVSAISTLRAEEKNVEIAYRIAPDVPRRLRGDPLRLSQVLTNLVSNAVKFTDAGEIVVAVRRARGDASAESLPLEFEVNDTGIGMTPAQMKILFRPFTQADAQTTRRYGGTGLGLAICQQLVALMSGSISVESKLGQGSSFRFSARLSSARTPQPSPRPSLQSAHRANTCERTLIVDDNASARAILADMLSGFGMPSDAVASGEAALQALQQACAIGRPYQLVLLDWRMPGMDGLEVTRRIRAQDALTATPAVLMVTAYAREEVLHHAEQLGVQGLLIKPVTESVLFNTIQDIFRPPSLAGASAHATLATSLRASDVAARLAGKKVLVVDDNALNREVAEDFLRLVGMQVVTAHHGRHALERLQTETVDAVLMDVHMPDMDGLTATRAIREHPAWKNLPVIALTAQASEEDRRHIHAAGMDAHLSKPIDEQRLYATLDRLLHPQAQAVTGEPPAATPSGAAPADVPLIDWPAVQARFAGSAQRIQRLLQGFMRDFTTAPDALVQGAQHPDCAGVAILAHNLKGALGYLGSPALAKQADQLERLATAGQQDAVQQALVPFTATLRLLLVEVAQAAARGEATAPSASAQDIAHCMADLRRLIATGDYAATGELERLAQMLDAAHLALLEPVRGHVDDLEPALALAALEALAQQLTAPDRSTTP</sequence>
<evidence type="ECO:0000259" key="20">
    <source>
        <dbReference type="PROSITE" id="PS50894"/>
    </source>
</evidence>
<name>A0ABT2PIF9_9BURK</name>
<keyword evidence="4" id="KW-1003">Cell membrane</keyword>
<dbReference type="Gene3D" id="3.30.450.20">
    <property type="entry name" value="PAS domain"/>
    <property type="match status" value="4"/>
</dbReference>
<feature type="domain" description="PAS" evidence="18">
    <location>
        <begin position="389"/>
        <end position="465"/>
    </location>
</feature>
<dbReference type="PANTHER" id="PTHR45339:SF1">
    <property type="entry name" value="HYBRID SIGNAL TRANSDUCTION HISTIDINE KINASE J"/>
    <property type="match status" value="1"/>
</dbReference>
<dbReference type="InterPro" id="IPR013655">
    <property type="entry name" value="PAS_fold_3"/>
</dbReference>
<dbReference type="InterPro" id="IPR008207">
    <property type="entry name" value="Sig_transdc_His_kin_Hpt_dom"/>
</dbReference>